<keyword evidence="2 3" id="KW-0040">ANK repeat</keyword>
<name>A0A7S3K3T5_9STRA</name>
<dbReference type="EMBL" id="HBIJ01019012">
    <property type="protein sequence ID" value="CAE0371710.1"/>
    <property type="molecule type" value="Transcribed_RNA"/>
</dbReference>
<dbReference type="PROSITE" id="PS50088">
    <property type="entry name" value="ANK_REPEAT"/>
    <property type="match status" value="1"/>
</dbReference>
<dbReference type="PROSITE" id="PS50297">
    <property type="entry name" value="ANK_REP_REGION"/>
    <property type="match status" value="1"/>
</dbReference>
<proteinExistence type="predicted"/>
<evidence type="ECO:0000313" key="5">
    <source>
        <dbReference type="EMBL" id="CAE0371710.1"/>
    </source>
</evidence>
<evidence type="ECO:0000256" key="1">
    <source>
        <dbReference type="ARBA" id="ARBA00022737"/>
    </source>
</evidence>
<feature type="compositionally biased region" description="Basic residues" evidence="4">
    <location>
        <begin position="238"/>
        <end position="249"/>
    </location>
</feature>
<evidence type="ECO:0000256" key="3">
    <source>
        <dbReference type="PROSITE-ProRule" id="PRU00023"/>
    </source>
</evidence>
<protein>
    <submittedName>
        <fullName evidence="5">Uncharacterized protein</fullName>
    </submittedName>
</protein>
<keyword evidence="1" id="KW-0677">Repeat</keyword>
<dbReference type="PANTHER" id="PTHR24198:SF165">
    <property type="entry name" value="ANKYRIN REPEAT-CONTAINING PROTEIN-RELATED"/>
    <property type="match status" value="1"/>
</dbReference>
<evidence type="ECO:0000256" key="4">
    <source>
        <dbReference type="SAM" id="MobiDB-lite"/>
    </source>
</evidence>
<feature type="repeat" description="ANK" evidence="3">
    <location>
        <begin position="65"/>
        <end position="97"/>
    </location>
</feature>
<dbReference type="InterPro" id="IPR002110">
    <property type="entry name" value="Ankyrin_rpt"/>
</dbReference>
<dbReference type="SMART" id="SM00248">
    <property type="entry name" value="ANK"/>
    <property type="match status" value="3"/>
</dbReference>
<dbReference type="Gene3D" id="1.25.40.20">
    <property type="entry name" value="Ankyrin repeat-containing domain"/>
    <property type="match status" value="1"/>
</dbReference>
<dbReference type="InterPro" id="IPR036770">
    <property type="entry name" value="Ankyrin_rpt-contain_sf"/>
</dbReference>
<sequence length="249" mass="27618">MENTQSELSQIIEYRNLKKFAQLILNENKKCIDAVLLAVVQAGWFQGVEFLLKETNASIQEVTPSKNTALHFAAREGNVEIIQILLKFGSEVSSRNSAQQTPVMYAATAGNFAALQKLLQIKQDIQAIDASGRSALDLSCVGALNAQGEDEDDDSSSYAQCVQALLTAGSHPKNALSLVRDALPKIQSEKKQHLVGRILHMLETSMNQFDQEAARNAQLLLEEEINERNRTPPTTTNSKRRIKKQKKKN</sequence>
<reference evidence="5" key="1">
    <citation type="submission" date="2021-01" db="EMBL/GenBank/DDBJ databases">
        <authorList>
            <person name="Corre E."/>
            <person name="Pelletier E."/>
            <person name="Niang G."/>
            <person name="Scheremetjew M."/>
            <person name="Finn R."/>
            <person name="Kale V."/>
            <person name="Holt S."/>
            <person name="Cochrane G."/>
            <person name="Meng A."/>
            <person name="Brown T."/>
            <person name="Cohen L."/>
        </authorList>
    </citation>
    <scope>NUCLEOTIDE SEQUENCE</scope>
    <source>
        <strain evidence="5">CCMP1510</strain>
    </source>
</reference>
<gene>
    <name evidence="5" type="ORF">ALAG00032_LOCUS12492</name>
</gene>
<dbReference type="Pfam" id="PF12796">
    <property type="entry name" value="Ank_2"/>
    <property type="match status" value="1"/>
</dbReference>
<evidence type="ECO:0000256" key="2">
    <source>
        <dbReference type="ARBA" id="ARBA00023043"/>
    </source>
</evidence>
<organism evidence="5">
    <name type="scientific">Aureoumbra lagunensis</name>
    <dbReference type="NCBI Taxonomy" id="44058"/>
    <lineage>
        <taxon>Eukaryota</taxon>
        <taxon>Sar</taxon>
        <taxon>Stramenopiles</taxon>
        <taxon>Ochrophyta</taxon>
        <taxon>Pelagophyceae</taxon>
        <taxon>Pelagomonadales</taxon>
        <taxon>Aureoumbra</taxon>
    </lineage>
</organism>
<dbReference type="AlphaFoldDB" id="A0A7S3K3T5"/>
<dbReference type="PANTHER" id="PTHR24198">
    <property type="entry name" value="ANKYRIN REPEAT AND PROTEIN KINASE DOMAIN-CONTAINING PROTEIN"/>
    <property type="match status" value="1"/>
</dbReference>
<dbReference type="SUPFAM" id="SSF48403">
    <property type="entry name" value="Ankyrin repeat"/>
    <property type="match status" value="1"/>
</dbReference>
<accession>A0A7S3K3T5</accession>
<feature type="region of interest" description="Disordered" evidence="4">
    <location>
        <begin position="225"/>
        <end position="249"/>
    </location>
</feature>